<evidence type="ECO:0000313" key="2">
    <source>
        <dbReference type="EMBL" id="KAB2935270.1"/>
    </source>
</evidence>
<evidence type="ECO:0000313" key="3">
    <source>
        <dbReference type="Proteomes" id="UP000460298"/>
    </source>
</evidence>
<dbReference type="AlphaFoldDB" id="A0A833M0B0"/>
<feature type="chain" id="PRO_5032878725" description="Lipoprotein" evidence="1">
    <location>
        <begin position="22"/>
        <end position="423"/>
    </location>
</feature>
<protein>
    <recommendedName>
        <fullName evidence="4">Lipoprotein</fullName>
    </recommendedName>
</protein>
<sequence>MKRPLVLSAGLALMLAFTAHCGSGSTTDDSGQRGSFQSECLNGQITVYGEAPLFTSVSATRMKAKEDACRKAVEKCIGSTVAAHSGVGDGQSTGTEIFSQAQGICKNDQIIDEKEYMLDTIKMMKLFVRFNVSKVDIQSTIDTMKKLVGNPKVMILIREEYNLAGAAKKVEGFTSRSGQASSQLQNFLISKGYTIIDSRSVVTGGFNEELAAADPSKLPDILKDRAMAAGADVLVIGTIDSNPQASAQPQMKSYQATGTLTILALWGRGSVLGSYREAMGGAHVTDIAAAQASVIRFSVGTAKDPIKQPGGFAKFLDSTLKAKWSEMTRNNVIVMRVRGLDQKGAGTFRDDLVERTAVKEVNEISADSNELIWEVTYPGREFALRDTLAFYGEDPRMFFVVRDTGKKIVVDAVKRGEIILHFQ</sequence>
<organism evidence="2 3">
    <name type="scientific">Leptonema illini</name>
    <dbReference type="NCBI Taxonomy" id="183"/>
    <lineage>
        <taxon>Bacteria</taxon>
        <taxon>Pseudomonadati</taxon>
        <taxon>Spirochaetota</taxon>
        <taxon>Spirochaetia</taxon>
        <taxon>Leptospirales</taxon>
        <taxon>Leptospiraceae</taxon>
        <taxon>Leptonema</taxon>
    </lineage>
</organism>
<gene>
    <name evidence="2" type="ORF">F9K24_00650</name>
</gene>
<reference evidence="2 3" key="1">
    <citation type="submission" date="2019-10" db="EMBL/GenBank/DDBJ databases">
        <title>Extracellular Electron Transfer in a Candidatus Methanoperedens spp. Enrichment Culture.</title>
        <authorList>
            <person name="Berger S."/>
            <person name="Rangel Shaw D."/>
            <person name="Berben T."/>
            <person name="In 'T Zandt M."/>
            <person name="Frank J."/>
            <person name="Reimann J."/>
            <person name="Jetten M.S.M."/>
            <person name="Welte C.U."/>
        </authorList>
    </citation>
    <scope>NUCLEOTIDE SEQUENCE [LARGE SCALE GENOMIC DNA]</scope>
    <source>
        <strain evidence="2">SB12</strain>
    </source>
</reference>
<feature type="signal peptide" evidence="1">
    <location>
        <begin position="1"/>
        <end position="21"/>
    </location>
</feature>
<dbReference type="EMBL" id="WBUI01000001">
    <property type="protein sequence ID" value="KAB2935270.1"/>
    <property type="molecule type" value="Genomic_DNA"/>
</dbReference>
<comment type="caution">
    <text evidence="2">The sequence shown here is derived from an EMBL/GenBank/DDBJ whole genome shotgun (WGS) entry which is preliminary data.</text>
</comment>
<name>A0A833M0B0_9LEPT</name>
<keyword evidence="1" id="KW-0732">Signal</keyword>
<proteinExistence type="predicted"/>
<dbReference type="Proteomes" id="UP000460298">
    <property type="component" value="Unassembled WGS sequence"/>
</dbReference>
<accession>A0A833M0B0</accession>
<evidence type="ECO:0000256" key="1">
    <source>
        <dbReference type="SAM" id="SignalP"/>
    </source>
</evidence>
<evidence type="ECO:0008006" key="4">
    <source>
        <dbReference type="Google" id="ProtNLM"/>
    </source>
</evidence>